<accession>A0A0F8XQI6</accession>
<proteinExistence type="predicted"/>
<dbReference type="AlphaFoldDB" id="A0A0F8XQI6"/>
<organism evidence="2">
    <name type="scientific">marine sediment metagenome</name>
    <dbReference type="NCBI Taxonomy" id="412755"/>
    <lineage>
        <taxon>unclassified sequences</taxon>
        <taxon>metagenomes</taxon>
        <taxon>ecological metagenomes</taxon>
    </lineage>
</organism>
<keyword evidence="1" id="KW-0175">Coiled coil</keyword>
<evidence type="ECO:0000256" key="1">
    <source>
        <dbReference type="SAM" id="Coils"/>
    </source>
</evidence>
<reference evidence="2" key="1">
    <citation type="journal article" date="2015" name="Nature">
        <title>Complex archaea that bridge the gap between prokaryotes and eukaryotes.</title>
        <authorList>
            <person name="Spang A."/>
            <person name="Saw J.H."/>
            <person name="Jorgensen S.L."/>
            <person name="Zaremba-Niedzwiedzka K."/>
            <person name="Martijn J."/>
            <person name="Lind A.E."/>
            <person name="van Eijk R."/>
            <person name="Schleper C."/>
            <person name="Guy L."/>
            <person name="Ettema T.J."/>
        </authorList>
    </citation>
    <scope>NUCLEOTIDE SEQUENCE</scope>
</reference>
<feature type="coiled-coil region" evidence="1">
    <location>
        <begin position="12"/>
        <end position="50"/>
    </location>
</feature>
<comment type="caution">
    <text evidence="2">The sequence shown here is derived from an EMBL/GenBank/DDBJ whole genome shotgun (WGS) entry which is preliminary data.</text>
</comment>
<feature type="non-terminal residue" evidence="2">
    <location>
        <position position="52"/>
    </location>
</feature>
<evidence type="ECO:0000313" key="2">
    <source>
        <dbReference type="EMBL" id="KKK63405.1"/>
    </source>
</evidence>
<sequence length="52" mass="6117">MLETPEALARRVEELAQQAQGLEARLREADDDARRRIEELEAELRLVQRKFP</sequence>
<dbReference type="EMBL" id="LAZR01061529">
    <property type="protein sequence ID" value="KKK63405.1"/>
    <property type="molecule type" value="Genomic_DNA"/>
</dbReference>
<protein>
    <submittedName>
        <fullName evidence="2">Uncharacterized protein</fullName>
    </submittedName>
</protein>
<name>A0A0F8XQI6_9ZZZZ</name>
<gene>
    <name evidence="2" type="ORF">LCGC14_2994610</name>
</gene>